<keyword evidence="5" id="KW-1185">Reference proteome</keyword>
<keyword evidence="2" id="KW-0443">Lipid metabolism</keyword>
<proteinExistence type="predicted"/>
<evidence type="ECO:0000313" key="4">
    <source>
        <dbReference type="EMBL" id="GMA20932.1"/>
    </source>
</evidence>
<dbReference type="InterPro" id="IPR015679">
    <property type="entry name" value="PLipase_D_fam"/>
</dbReference>
<feature type="compositionally biased region" description="Pro residues" evidence="3">
    <location>
        <begin position="254"/>
        <end position="263"/>
    </location>
</feature>
<evidence type="ECO:0000256" key="3">
    <source>
        <dbReference type="SAM" id="MobiDB-lite"/>
    </source>
</evidence>
<keyword evidence="1" id="KW-0677">Repeat</keyword>
<dbReference type="PANTHER" id="PTHR18896">
    <property type="entry name" value="PHOSPHOLIPASE D"/>
    <property type="match status" value="1"/>
</dbReference>
<protein>
    <recommendedName>
        <fullName evidence="6">Phospholipase</fullName>
    </recommendedName>
</protein>
<evidence type="ECO:0000256" key="2">
    <source>
        <dbReference type="ARBA" id="ARBA00023098"/>
    </source>
</evidence>
<dbReference type="SUPFAM" id="SSF56024">
    <property type="entry name" value="Phospholipase D/nuclease"/>
    <property type="match status" value="1"/>
</dbReference>
<accession>A0ABQ6HRX5</accession>
<gene>
    <name evidence="4" type="ORF">GCM10025862_29530</name>
</gene>
<evidence type="ECO:0000256" key="1">
    <source>
        <dbReference type="ARBA" id="ARBA00022737"/>
    </source>
</evidence>
<dbReference type="Gene3D" id="3.30.870.10">
    <property type="entry name" value="Endonuclease Chain A"/>
    <property type="match status" value="1"/>
</dbReference>
<evidence type="ECO:0000313" key="5">
    <source>
        <dbReference type="Proteomes" id="UP001157109"/>
    </source>
</evidence>
<feature type="region of interest" description="Disordered" evidence="3">
    <location>
        <begin position="247"/>
        <end position="268"/>
    </location>
</feature>
<comment type="caution">
    <text evidence="4">The sequence shown here is derived from an EMBL/GenBank/DDBJ whole genome shotgun (WGS) entry which is preliminary data.</text>
</comment>
<organism evidence="4 5">
    <name type="scientific">Arsenicicoccus piscis</name>
    <dbReference type="NCBI Taxonomy" id="673954"/>
    <lineage>
        <taxon>Bacteria</taxon>
        <taxon>Bacillati</taxon>
        <taxon>Actinomycetota</taxon>
        <taxon>Actinomycetes</taxon>
        <taxon>Micrococcales</taxon>
        <taxon>Intrasporangiaceae</taxon>
        <taxon>Arsenicicoccus</taxon>
    </lineage>
</organism>
<dbReference type="Proteomes" id="UP001157109">
    <property type="component" value="Unassembled WGS sequence"/>
</dbReference>
<dbReference type="EMBL" id="BSUJ01000001">
    <property type="protein sequence ID" value="GMA20932.1"/>
    <property type="molecule type" value="Genomic_DNA"/>
</dbReference>
<sequence>MAGHLGFIEAVAVDDWFLTTRERGNPFTRLDYRTGGQAWTSGNAASVLIHGVSYFARLRAAVEQQRAGDLLLFTDWRGDPDERLGDDELTIADLLGDAARRGVIVKGLCWRSHLDGLHYFEQQNRTLADDVRKAGGEVVLDQRVRPMGCHHQKFVVLRHPVRPELDVAFTGGIDLCHTRRDDAEHRGDPQTVEMGAVWGSTPAWHDLMIEVRGPAIGDIEATFRKRWEDPTSPSPDPISRTEALLHHDDEHPHPLPPQLPDPQPQGSHHVQVLRTYPAKHPRYPFAPSGRSWTHDSELTCAVLDDTLDGREPPTLRADQDPARRLPREARLALAREHLDRAEGDDADLVDPASLFAAFAESAARPAASVARDRHLLSSVTTSRTPIPWEPTRR</sequence>
<evidence type="ECO:0008006" key="6">
    <source>
        <dbReference type="Google" id="ProtNLM"/>
    </source>
</evidence>
<dbReference type="PANTHER" id="PTHR18896:SF60">
    <property type="entry name" value="PHOSPHOLIPASE D"/>
    <property type="match status" value="1"/>
</dbReference>
<reference evidence="5" key="1">
    <citation type="journal article" date="2019" name="Int. J. Syst. Evol. Microbiol.">
        <title>The Global Catalogue of Microorganisms (GCM) 10K type strain sequencing project: providing services to taxonomists for standard genome sequencing and annotation.</title>
        <authorList>
            <consortium name="The Broad Institute Genomics Platform"/>
            <consortium name="The Broad Institute Genome Sequencing Center for Infectious Disease"/>
            <person name="Wu L."/>
            <person name="Ma J."/>
        </authorList>
    </citation>
    <scope>NUCLEOTIDE SEQUENCE [LARGE SCALE GENOMIC DNA]</scope>
    <source>
        <strain evidence="5">NBRC 105830</strain>
    </source>
</reference>
<name>A0ABQ6HRX5_9MICO</name>